<sequence>MAVTLWTRRGFVAGALALPASAAPQAPARAAVPSGTAAPYFPTHGDPRFGVAEYDLRLDWLPSRSRLRAVALVSGVVEEPTRGLELDLASTLTVRSVSVDGARARFTHRRDRLSVTLPERYAAGRPFRAQVAYEGRPRPVRTAYGDVGWDYTDAASSHVLVASEPLGAPSWFPCDDRPDRKAAYRVTVGVPEGLQVVANGTLTGHEPGPRGRRLWTYTHPGPMATYLATVAIGRFTFSTQPGGPVPIRNACPPEHTAAFAHDFGRQPEMMRVFADHFGPYPFEVYGSVVVDAELDDPVENQTYSLFGTNHLDGRRGNETLVAHELAHHWFGNSVGIADWRHIWLNEGFATYSEWLWAEHASGTPATRTAAAAHATLASAPDGVRIADPGPGDLFDSSVYARGACTLQALRTTVGDAPFFAVLRAWATRHRHGTATTPQFVALAGQITGRDLGPLLHPWLYETRLPPLPSPE</sequence>
<dbReference type="PANTHER" id="PTHR11533">
    <property type="entry name" value="PROTEASE M1 ZINC METALLOPROTEASE"/>
    <property type="match status" value="1"/>
</dbReference>
<evidence type="ECO:0000256" key="1">
    <source>
        <dbReference type="ARBA" id="ARBA00000098"/>
    </source>
</evidence>
<dbReference type="SUPFAM" id="SSF63737">
    <property type="entry name" value="Leukotriene A4 hydrolase N-terminal domain"/>
    <property type="match status" value="1"/>
</dbReference>
<dbReference type="CDD" id="cd09603">
    <property type="entry name" value="M1_APN_like"/>
    <property type="match status" value="1"/>
</dbReference>
<dbReference type="InterPro" id="IPR006311">
    <property type="entry name" value="TAT_signal"/>
</dbReference>
<keyword evidence="8" id="KW-0378">Hydrolase</keyword>
<dbReference type="Proteomes" id="UP001198565">
    <property type="component" value="Unassembled WGS sequence"/>
</dbReference>
<evidence type="ECO:0000256" key="7">
    <source>
        <dbReference type="ARBA" id="ARBA00022723"/>
    </source>
</evidence>
<evidence type="ECO:0000256" key="11">
    <source>
        <dbReference type="ARBA" id="ARBA00029811"/>
    </source>
</evidence>
<dbReference type="Pfam" id="PF17900">
    <property type="entry name" value="Peptidase_M1_N"/>
    <property type="match status" value="1"/>
</dbReference>
<proteinExistence type="inferred from homology"/>
<evidence type="ECO:0000256" key="4">
    <source>
        <dbReference type="ARBA" id="ARBA00012564"/>
    </source>
</evidence>
<protein>
    <recommendedName>
        <fullName evidence="5">Aminopeptidase N</fullName>
        <ecNumber evidence="4">3.4.11.2</ecNumber>
    </recommendedName>
    <alternativeName>
        <fullName evidence="11">Alanine aminopeptidase</fullName>
    </alternativeName>
    <alternativeName>
        <fullName evidence="12">Lysyl aminopeptidase</fullName>
    </alternativeName>
</protein>
<feature type="domain" description="Aminopeptidase N-like N-terminal" evidence="15">
    <location>
        <begin position="53"/>
        <end position="227"/>
    </location>
</feature>
<evidence type="ECO:0000256" key="10">
    <source>
        <dbReference type="ARBA" id="ARBA00023049"/>
    </source>
</evidence>
<dbReference type="Gene3D" id="2.60.40.1730">
    <property type="entry name" value="tricorn interacting facor f3 domain"/>
    <property type="match status" value="1"/>
</dbReference>
<keyword evidence="7" id="KW-0479">Metal-binding</keyword>
<accession>A0ABS7QQ20</accession>
<dbReference type="SUPFAM" id="SSF55486">
    <property type="entry name" value="Metalloproteases ('zincins'), catalytic domain"/>
    <property type="match status" value="1"/>
</dbReference>
<keyword evidence="17" id="KW-1185">Reference proteome</keyword>
<comment type="similarity">
    <text evidence="3">Belongs to the peptidase M1 family.</text>
</comment>
<evidence type="ECO:0000313" key="17">
    <source>
        <dbReference type="Proteomes" id="UP001198565"/>
    </source>
</evidence>
<dbReference type="Gene3D" id="1.10.390.10">
    <property type="entry name" value="Neutral Protease Domain 2"/>
    <property type="match status" value="1"/>
</dbReference>
<evidence type="ECO:0000256" key="5">
    <source>
        <dbReference type="ARBA" id="ARBA00015611"/>
    </source>
</evidence>
<dbReference type="InterPro" id="IPR027268">
    <property type="entry name" value="Peptidase_M4/M1_CTD_sf"/>
</dbReference>
<name>A0ABS7QQ20_9ACTN</name>
<evidence type="ECO:0000259" key="14">
    <source>
        <dbReference type="Pfam" id="PF01433"/>
    </source>
</evidence>
<feature type="signal peptide" evidence="13">
    <location>
        <begin position="1"/>
        <end position="22"/>
    </location>
</feature>
<evidence type="ECO:0000256" key="6">
    <source>
        <dbReference type="ARBA" id="ARBA00022670"/>
    </source>
</evidence>
<keyword evidence="10" id="KW-0482">Metalloprotease</keyword>
<dbReference type="InterPro" id="IPR045357">
    <property type="entry name" value="Aminopeptidase_N-like_N"/>
</dbReference>
<dbReference type="InterPro" id="IPR014782">
    <property type="entry name" value="Peptidase_M1_dom"/>
</dbReference>
<dbReference type="EC" id="3.4.11.2" evidence="4"/>
<evidence type="ECO:0000256" key="13">
    <source>
        <dbReference type="SAM" id="SignalP"/>
    </source>
</evidence>
<organism evidence="16 17">
    <name type="scientific">Streptantibioticus parmotrematis</name>
    <dbReference type="NCBI Taxonomy" id="2873249"/>
    <lineage>
        <taxon>Bacteria</taxon>
        <taxon>Bacillati</taxon>
        <taxon>Actinomycetota</taxon>
        <taxon>Actinomycetes</taxon>
        <taxon>Kitasatosporales</taxon>
        <taxon>Streptomycetaceae</taxon>
        <taxon>Streptantibioticus</taxon>
    </lineage>
</organism>
<feature type="chain" id="PRO_5046229894" description="Aminopeptidase N" evidence="13">
    <location>
        <begin position="23"/>
        <end position="471"/>
    </location>
</feature>
<feature type="domain" description="Peptidase M1 membrane alanine aminopeptidase" evidence="14">
    <location>
        <begin position="266"/>
        <end position="458"/>
    </location>
</feature>
<dbReference type="PROSITE" id="PS51318">
    <property type="entry name" value="TAT"/>
    <property type="match status" value="1"/>
</dbReference>
<comment type="cofactor">
    <cofactor evidence="2">
        <name>Zn(2+)</name>
        <dbReference type="ChEBI" id="CHEBI:29105"/>
    </cofactor>
</comment>
<keyword evidence="9" id="KW-0862">Zinc</keyword>
<dbReference type="InterPro" id="IPR042097">
    <property type="entry name" value="Aminopeptidase_N-like_N_sf"/>
</dbReference>
<keyword evidence="13" id="KW-0732">Signal</keyword>
<evidence type="ECO:0000259" key="15">
    <source>
        <dbReference type="Pfam" id="PF17900"/>
    </source>
</evidence>
<dbReference type="PRINTS" id="PR00756">
    <property type="entry name" value="ALADIPTASE"/>
</dbReference>
<dbReference type="InterPro" id="IPR001930">
    <property type="entry name" value="Peptidase_M1"/>
</dbReference>
<comment type="catalytic activity">
    <reaction evidence="1">
        <text>Release of an N-terminal amino acid, Xaa-|-Yaa- from a peptide, amide or arylamide. Xaa is preferably Ala, but may be most amino acids including Pro (slow action). When a terminal hydrophobic residue is followed by a prolyl residue, the two may be released as an intact Xaa-Pro dipeptide.</text>
        <dbReference type="EC" id="3.4.11.2"/>
    </reaction>
</comment>
<evidence type="ECO:0000256" key="9">
    <source>
        <dbReference type="ARBA" id="ARBA00022833"/>
    </source>
</evidence>
<comment type="caution">
    <text evidence="16">The sequence shown here is derived from an EMBL/GenBank/DDBJ whole genome shotgun (WGS) entry which is preliminary data.</text>
</comment>
<gene>
    <name evidence="16" type="ORF">K7472_10520</name>
</gene>
<evidence type="ECO:0000256" key="2">
    <source>
        <dbReference type="ARBA" id="ARBA00001947"/>
    </source>
</evidence>
<evidence type="ECO:0000313" key="16">
    <source>
        <dbReference type="EMBL" id="MBY8885278.1"/>
    </source>
</evidence>
<keyword evidence="6" id="KW-0645">Protease</keyword>
<evidence type="ECO:0000256" key="12">
    <source>
        <dbReference type="ARBA" id="ARBA00031533"/>
    </source>
</evidence>
<dbReference type="Pfam" id="PF01433">
    <property type="entry name" value="Peptidase_M1"/>
    <property type="match status" value="1"/>
</dbReference>
<dbReference type="EMBL" id="JAINVZ010000005">
    <property type="protein sequence ID" value="MBY8885278.1"/>
    <property type="molecule type" value="Genomic_DNA"/>
</dbReference>
<evidence type="ECO:0000256" key="8">
    <source>
        <dbReference type="ARBA" id="ARBA00022801"/>
    </source>
</evidence>
<dbReference type="InterPro" id="IPR050344">
    <property type="entry name" value="Peptidase_M1_aminopeptidases"/>
</dbReference>
<evidence type="ECO:0000256" key="3">
    <source>
        <dbReference type="ARBA" id="ARBA00010136"/>
    </source>
</evidence>
<reference evidence="16 17" key="1">
    <citation type="submission" date="2021-08" db="EMBL/GenBank/DDBJ databases">
        <title>Streptomyces sp. PTM05 isolated from lichen.</title>
        <authorList>
            <person name="Somphong A."/>
            <person name="Phongsopitanun W."/>
            <person name="Tanasupawat S."/>
        </authorList>
    </citation>
    <scope>NUCLEOTIDE SEQUENCE [LARGE SCALE GENOMIC DNA]</scope>
    <source>
        <strain evidence="16 17">Ptm05</strain>
    </source>
</reference>